<proteinExistence type="predicted"/>
<protein>
    <recommendedName>
        <fullName evidence="1">Metallo-beta-lactamase domain-containing protein</fullName>
    </recommendedName>
</protein>
<evidence type="ECO:0000259" key="1">
    <source>
        <dbReference type="Pfam" id="PF12706"/>
    </source>
</evidence>
<dbReference type="InterPro" id="IPR001279">
    <property type="entry name" value="Metallo-B-lactamas"/>
</dbReference>
<dbReference type="Gene3D" id="3.60.15.10">
    <property type="entry name" value="Ribonuclease Z/Hydroxyacylglutathione hydrolase-like"/>
    <property type="match status" value="1"/>
</dbReference>
<organism evidence="2 3">
    <name type="scientific">Owenia fusiformis</name>
    <name type="common">Polychaete worm</name>
    <dbReference type="NCBI Taxonomy" id="6347"/>
    <lineage>
        <taxon>Eukaryota</taxon>
        <taxon>Metazoa</taxon>
        <taxon>Spiralia</taxon>
        <taxon>Lophotrochozoa</taxon>
        <taxon>Annelida</taxon>
        <taxon>Polychaeta</taxon>
        <taxon>Sedentaria</taxon>
        <taxon>Canalipalpata</taxon>
        <taxon>Sabellida</taxon>
        <taxon>Oweniida</taxon>
        <taxon>Oweniidae</taxon>
        <taxon>Owenia</taxon>
    </lineage>
</organism>
<evidence type="ECO:0000313" key="2">
    <source>
        <dbReference type="EMBL" id="CAH1802357.1"/>
    </source>
</evidence>
<dbReference type="Pfam" id="PF12706">
    <property type="entry name" value="Lactamase_B_2"/>
    <property type="match status" value="1"/>
</dbReference>
<reference evidence="2" key="1">
    <citation type="submission" date="2022-03" db="EMBL/GenBank/DDBJ databases">
        <authorList>
            <person name="Martin C."/>
        </authorList>
    </citation>
    <scope>NUCLEOTIDE SEQUENCE</scope>
</reference>
<keyword evidence="3" id="KW-1185">Reference proteome</keyword>
<sequence>MGQSIVNIPFLLRGHLKDFKIKHLNLNLLFKQKHFHQNIRYFTRQSYLFGRLSNGAGASLYDFAKRHKPRMTNSTIIGDIEIYPWSISGIETSISIHKDNLNVAFDMGFSHREAVRCPYVFISHGHIDHIAAIPQHAAKRDLYSMKPATYYMPGSLIDSVKKICDSFSDMHEHLESLTNINLQPIELGESIQFAPNWTVEPFATKHRVESQGYILYHQRKHLKEEYKKLSSQEIGKRVRAGEQVHNVVRTPEIAYTGDTMFDIFHNPDNGDLLKVKLLITECTYIDNEVDFKGKTSVEKARERGHTHLQEIVVNLDILQDVQSIMLVHFSDKYSSRFIQETVMQSVPAEMRHKVFVSTLAKELL</sequence>
<dbReference type="Proteomes" id="UP000749559">
    <property type="component" value="Unassembled WGS sequence"/>
</dbReference>
<dbReference type="PANTHER" id="PTHR46504">
    <property type="entry name" value="TRNASE Z TRZ1"/>
    <property type="match status" value="1"/>
</dbReference>
<name>A0A8J1TNG7_OWEFU</name>
<feature type="domain" description="Metallo-beta-lactamase" evidence="1">
    <location>
        <begin position="114"/>
        <end position="329"/>
    </location>
</feature>
<evidence type="ECO:0000313" key="3">
    <source>
        <dbReference type="Proteomes" id="UP000749559"/>
    </source>
</evidence>
<dbReference type="InterPro" id="IPR036866">
    <property type="entry name" value="RibonucZ/Hydroxyglut_hydro"/>
</dbReference>
<dbReference type="PANTHER" id="PTHR46504:SF2">
    <property type="entry name" value="TRNASE Z TRZ1"/>
    <property type="match status" value="1"/>
</dbReference>
<accession>A0A8J1TNG7</accession>
<dbReference type="OrthoDB" id="527344at2759"/>
<comment type="caution">
    <text evidence="2">The sequence shown here is derived from an EMBL/GenBank/DDBJ whole genome shotgun (WGS) entry which is preliminary data.</text>
</comment>
<dbReference type="AlphaFoldDB" id="A0A8J1TNG7"/>
<gene>
    <name evidence="2" type="ORF">OFUS_LOCUS26045</name>
</gene>
<dbReference type="SUPFAM" id="SSF56281">
    <property type="entry name" value="Metallo-hydrolase/oxidoreductase"/>
    <property type="match status" value="1"/>
</dbReference>
<dbReference type="EMBL" id="CAIIXF020000012">
    <property type="protein sequence ID" value="CAH1802357.1"/>
    <property type="molecule type" value="Genomic_DNA"/>
</dbReference>